<dbReference type="Proteomes" id="UP000244189">
    <property type="component" value="Unassembled WGS sequence"/>
</dbReference>
<dbReference type="CDD" id="cd03809">
    <property type="entry name" value="GT4_MtfB-like"/>
    <property type="match status" value="1"/>
</dbReference>
<keyword evidence="1 3" id="KW-0808">Transferase</keyword>
<keyword evidence="4" id="KW-1185">Reference proteome</keyword>
<dbReference type="GO" id="GO:0016757">
    <property type="term" value="F:glycosyltransferase activity"/>
    <property type="evidence" value="ECO:0007669"/>
    <property type="project" value="InterPro"/>
</dbReference>
<dbReference type="SUPFAM" id="SSF53756">
    <property type="entry name" value="UDP-Glycosyltransferase/glycogen phosphorylase"/>
    <property type="match status" value="1"/>
</dbReference>
<name>A0A2T5GG70_9SPHN</name>
<dbReference type="Pfam" id="PF00534">
    <property type="entry name" value="Glycos_transf_1"/>
    <property type="match status" value="1"/>
</dbReference>
<dbReference type="PANTHER" id="PTHR46401">
    <property type="entry name" value="GLYCOSYLTRANSFERASE WBBK-RELATED"/>
    <property type="match status" value="1"/>
</dbReference>
<accession>A0A2T5GG70</accession>
<dbReference type="PANTHER" id="PTHR46401:SF2">
    <property type="entry name" value="GLYCOSYLTRANSFERASE WBBK-RELATED"/>
    <property type="match status" value="1"/>
</dbReference>
<dbReference type="GO" id="GO:0009103">
    <property type="term" value="P:lipopolysaccharide biosynthetic process"/>
    <property type="evidence" value="ECO:0007669"/>
    <property type="project" value="TreeGrafter"/>
</dbReference>
<dbReference type="Gene3D" id="3.40.50.2000">
    <property type="entry name" value="Glycogen Phosphorylase B"/>
    <property type="match status" value="2"/>
</dbReference>
<proteinExistence type="predicted"/>
<protein>
    <submittedName>
        <fullName evidence="3">Glycosyltransferase involved in cell wall biosynthesis</fullName>
    </submittedName>
</protein>
<evidence type="ECO:0000313" key="4">
    <source>
        <dbReference type="Proteomes" id="UP000244189"/>
    </source>
</evidence>
<organism evidence="3 4">
    <name type="scientific">Sphingomonas aurantiaca</name>
    <dbReference type="NCBI Taxonomy" id="185949"/>
    <lineage>
        <taxon>Bacteria</taxon>
        <taxon>Pseudomonadati</taxon>
        <taxon>Pseudomonadota</taxon>
        <taxon>Alphaproteobacteria</taxon>
        <taxon>Sphingomonadales</taxon>
        <taxon>Sphingomonadaceae</taxon>
        <taxon>Sphingomonas</taxon>
    </lineage>
</organism>
<dbReference type="AlphaFoldDB" id="A0A2T5GG70"/>
<dbReference type="InterPro" id="IPR001296">
    <property type="entry name" value="Glyco_trans_1"/>
</dbReference>
<comment type="caution">
    <text evidence="3">The sequence shown here is derived from an EMBL/GenBank/DDBJ whole genome shotgun (WGS) entry which is preliminary data.</text>
</comment>
<reference evidence="3 4" key="1">
    <citation type="submission" date="2018-04" db="EMBL/GenBank/DDBJ databases">
        <title>Genomic Encyclopedia of Type Strains, Phase III (KMG-III): the genomes of soil and plant-associated and newly described type strains.</title>
        <authorList>
            <person name="Whitman W."/>
        </authorList>
    </citation>
    <scope>NUCLEOTIDE SEQUENCE [LARGE SCALE GENOMIC DNA]</scope>
    <source>
        <strain evidence="3 4">MA101b</strain>
    </source>
</reference>
<sequence length="383" mass="42480">MPAAPVASDAPVASKGAIRIAIDVRPLSGAPCGYTIYLCSVIECLRKADFALTLLSNQPLLPHYTEVAGLDVRVFGDQGPLRWEQRALPRHLADSDYDVYFTGANRGIPLRKAGHVRYVLGLLDVIPYLFFRHYHLRHWKRLLRHPSANAETVAQLIAVARADAILTISQQSAIDIRRVFHRRDVTACLIRLKDVDRQAPVAPRDQFVYVGGVDFRKKVDVLLEGFARFVRDHPDYRLVLVGSNYAALQPQIDALALGDRVVLTGYVDHDTKFRILSESRAMVYPSLYEGYGMAIAEGFQAGIPVIAGFGGSQAEVGGRGARLIDPSSAEDIAAAMTEMLDPATRAEWVEQGQEQLERLTDPAIETMLIDYFAEQGRLARQRS</sequence>
<dbReference type="RefSeq" id="WP_107959972.1">
    <property type="nucleotide sequence ID" value="NZ_QAOG01000009.1"/>
</dbReference>
<feature type="domain" description="Glycosyl transferase family 1" evidence="2">
    <location>
        <begin position="204"/>
        <end position="354"/>
    </location>
</feature>
<evidence type="ECO:0000256" key="1">
    <source>
        <dbReference type="ARBA" id="ARBA00022679"/>
    </source>
</evidence>
<gene>
    <name evidence="3" type="ORF">C8J26_3908</name>
</gene>
<dbReference type="EMBL" id="QAOG01000009">
    <property type="protein sequence ID" value="PTQ58308.1"/>
    <property type="molecule type" value="Genomic_DNA"/>
</dbReference>
<evidence type="ECO:0000313" key="3">
    <source>
        <dbReference type="EMBL" id="PTQ58308.1"/>
    </source>
</evidence>
<evidence type="ECO:0000259" key="2">
    <source>
        <dbReference type="Pfam" id="PF00534"/>
    </source>
</evidence>